<reference evidence="2 3" key="1">
    <citation type="submission" date="2018-08" db="EMBL/GenBank/DDBJ databases">
        <title>Comparative genomics of wild bee and flower associated Lactobacillus reveals potential adaptation to the bee host.</title>
        <authorList>
            <person name="Vuong H.Q."/>
            <person name="Mcfrederick Q.S."/>
        </authorList>
    </citation>
    <scope>NUCLEOTIDE SEQUENCE [LARGE SCALE GENOMIC DNA]</scope>
    <source>
        <strain evidence="2 3">HV_13</strain>
    </source>
</reference>
<dbReference type="RefSeq" id="WP_140926050.1">
    <property type="nucleotide sequence ID" value="NZ_QUAU01000006.1"/>
</dbReference>
<evidence type="ECO:0000256" key="1">
    <source>
        <dbReference type="SAM" id="MobiDB-lite"/>
    </source>
</evidence>
<sequence>MSRKKTTKSIKAENIFIKYRKKRELEVRNNLSALKSPSTDGMPKPPTMQNNSDEKIISEMSAQQFCILVRSTVESIDNNLYKFILRSRFLNGCRCHDIAMHLKMSDSAYYDKQIESLEKFYNLCPLIEHVETQNN</sequence>
<name>A0ABY2YVU8_9LACO</name>
<keyword evidence="3" id="KW-1185">Reference proteome</keyword>
<evidence type="ECO:0000313" key="3">
    <source>
        <dbReference type="Proteomes" id="UP000777560"/>
    </source>
</evidence>
<evidence type="ECO:0008006" key="4">
    <source>
        <dbReference type="Google" id="ProtNLM"/>
    </source>
</evidence>
<gene>
    <name evidence="2" type="ORF">DY114_07315</name>
</gene>
<feature type="region of interest" description="Disordered" evidence="1">
    <location>
        <begin position="31"/>
        <end position="51"/>
    </location>
</feature>
<protein>
    <recommendedName>
        <fullName evidence="4">Phage transcriptional regulator, ArpU family</fullName>
    </recommendedName>
</protein>
<accession>A0ABY2YVU8</accession>
<comment type="caution">
    <text evidence="2">The sequence shown here is derived from an EMBL/GenBank/DDBJ whole genome shotgun (WGS) entry which is preliminary data.</text>
</comment>
<organism evidence="2 3">
    <name type="scientific">Apilactobacillus micheneri</name>
    <dbReference type="NCBI Taxonomy" id="1899430"/>
    <lineage>
        <taxon>Bacteria</taxon>
        <taxon>Bacillati</taxon>
        <taxon>Bacillota</taxon>
        <taxon>Bacilli</taxon>
        <taxon>Lactobacillales</taxon>
        <taxon>Lactobacillaceae</taxon>
        <taxon>Apilactobacillus</taxon>
    </lineage>
</organism>
<dbReference type="EMBL" id="QUAV01000006">
    <property type="protein sequence ID" value="TPR23110.1"/>
    <property type="molecule type" value="Genomic_DNA"/>
</dbReference>
<evidence type="ECO:0000313" key="2">
    <source>
        <dbReference type="EMBL" id="TPR23110.1"/>
    </source>
</evidence>
<proteinExistence type="predicted"/>
<dbReference type="Proteomes" id="UP000777560">
    <property type="component" value="Unassembled WGS sequence"/>
</dbReference>